<reference evidence="2" key="2">
    <citation type="submission" date="2020-10" db="UniProtKB">
        <authorList>
            <consortium name="WormBaseParasite"/>
        </authorList>
    </citation>
    <scope>IDENTIFICATION</scope>
</reference>
<protein>
    <submittedName>
        <fullName evidence="2">Glycosyl transferase family 1</fullName>
    </submittedName>
</protein>
<accession>A0A7E4VX38</accession>
<dbReference type="Proteomes" id="UP000492821">
    <property type="component" value="Unassembled WGS sequence"/>
</dbReference>
<keyword evidence="1" id="KW-1185">Reference proteome</keyword>
<dbReference type="AlphaFoldDB" id="A0A7E4VX38"/>
<reference evidence="1" key="1">
    <citation type="journal article" date="2013" name="Genetics">
        <title>The draft genome and transcriptome of Panagrellus redivivus are shaped by the harsh demands of a free-living lifestyle.</title>
        <authorList>
            <person name="Srinivasan J."/>
            <person name="Dillman A.R."/>
            <person name="Macchietto M.G."/>
            <person name="Heikkinen L."/>
            <person name="Lakso M."/>
            <person name="Fracchia K.M."/>
            <person name="Antoshechkin I."/>
            <person name="Mortazavi A."/>
            <person name="Wong G."/>
            <person name="Sternberg P.W."/>
        </authorList>
    </citation>
    <scope>NUCLEOTIDE SEQUENCE [LARGE SCALE GENOMIC DNA]</scope>
    <source>
        <strain evidence="1">MT8872</strain>
    </source>
</reference>
<name>A0A7E4VX38_PANRE</name>
<organism evidence="1 2">
    <name type="scientific">Panagrellus redivivus</name>
    <name type="common">Microworm</name>
    <dbReference type="NCBI Taxonomy" id="6233"/>
    <lineage>
        <taxon>Eukaryota</taxon>
        <taxon>Metazoa</taxon>
        <taxon>Ecdysozoa</taxon>
        <taxon>Nematoda</taxon>
        <taxon>Chromadorea</taxon>
        <taxon>Rhabditida</taxon>
        <taxon>Tylenchina</taxon>
        <taxon>Panagrolaimomorpha</taxon>
        <taxon>Panagrolaimoidea</taxon>
        <taxon>Panagrolaimidae</taxon>
        <taxon>Panagrellus</taxon>
    </lineage>
</organism>
<evidence type="ECO:0000313" key="2">
    <source>
        <dbReference type="WBParaSite" id="Pan_g4268.t1"/>
    </source>
</evidence>
<proteinExistence type="predicted"/>
<sequence length="169" mass="19804">MNKPEIRFSILVIRNHQQYTDYLKKAENVISHGCEVALLAIDDKAQFKISELDTLLHAVQACLGTSTFMTRLRKRILEWRKKYTLRKRAMLPVLDVVTFQQAEQLILQTPREHDKIIAVFKRTAPSRKAWMQSSKKVTVATVLEKFNHYNKYGQWIVSYFSTSYIVIVK</sequence>
<evidence type="ECO:0000313" key="1">
    <source>
        <dbReference type="Proteomes" id="UP000492821"/>
    </source>
</evidence>
<dbReference type="WBParaSite" id="Pan_g4268.t1">
    <property type="protein sequence ID" value="Pan_g4268.t1"/>
    <property type="gene ID" value="Pan_g4268"/>
</dbReference>